<accession>A0A9Q8T2A5</accession>
<reference evidence="1" key="1">
    <citation type="journal article" date="2021" name="Mol. Plant Microbe Interact.">
        <title>Complete Genome Sequence of the Plant-Pathogenic Fungus Colletotrichum lupini.</title>
        <authorList>
            <person name="Baroncelli R."/>
            <person name="Pensec F."/>
            <person name="Da Lio D."/>
            <person name="Boufleur T."/>
            <person name="Vicente I."/>
            <person name="Sarrocco S."/>
            <person name="Picot A."/>
            <person name="Baraldi E."/>
            <person name="Sukno S."/>
            <person name="Thon M."/>
            <person name="Le Floch G."/>
        </authorList>
    </citation>
    <scope>NUCLEOTIDE SEQUENCE</scope>
    <source>
        <strain evidence="1">IMI 504893</strain>
    </source>
</reference>
<dbReference type="KEGG" id="clup:CLUP02_13374"/>
<dbReference type="Proteomes" id="UP000830671">
    <property type="component" value="Chromosome 7"/>
</dbReference>
<dbReference type="EMBL" id="CP019479">
    <property type="protein sequence ID" value="UQC87853.1"/>
    <property type="molecule type" value="Genomic_DNA"/>
</dbReference>
<organism evidence="1 2">
    <name type="scientific">Colletotrichum lupini</name>
    <dbReference type="NCBI Taxonomy" id="145971"/>
    <lineage>
        <taxon>Eukaryota</taxon>
        <taxon>Fungi</taxon>
        <taxon>Dikarya</taxon>
        <taxon>Ascomycota</taxon>
        <taxon>Pezizomycotina</taxon>
        <taxon>Sordariomycetes</taxon>
        <taxon>Hypocreomycetidae</taxon>
        <taxon>Glomerellales</taxon>
        <taxon>Glomerellaceae</taxon>
        <taxon>Colletotrichum</taxon>
        <taxon>Colletotrichum acutatum species complex</taxon>
    </lineage>
</organism>
<keyword evidence="2" id="KW-1185">Reference proteome</keyword>
<evidence type="ECO:0000313" key="2">
    <source>
        <dbReference type="Proteomes" id="UP000830671"/>
    </source>
</evidence>
<protein>
    <recommendedName>
        <fullName evidence="3">F-box domain-containing protein</fullName>
    </recommendedName>
</protein>
<dbReference type="AlphaFoldDB" id="A0A9Q8T2A5"/>
<proteinExistence type="predicted"/>
<sequence>MLRNPIRVNLLDPGTQLALRSSNVLPDLDSGATSTQVIPVLQRSLKPFISTTLVTLESRGGRTAVSYLGSGPLPRSCLMWGDGSKALPSDACLRSTDIDFRLTQQLMDHNLRATTAALTEIVMSHNTLPVCSPLGHALGYRLTSTTKIPTMASLAERGSHDFLPKNGGILCRTSSSLPASTDLPHSTTPARNHRHSKNLQMLGSHLCQDSSAVPLYCCEITFAKTTSWWCGFLTFLSRRSLENAVMNREYERLRYASDAAKTWPYLEYPYTSKVKIPDLRNSATSRIRSKIRPSSPLHPIGIPIQPQRVTPQGERATRQWHSNVSACSRPRKRSLAISESYDETLLLCLGYSARRTCLCISTSSNSLHFIGQLRLLPSLFPSSLPLSMTLLWSLNDIISFQPFSAAIATKALDREDAVHPLVNPGVSWAWSCSIPDTLTLLVSKANTQVHAFGLATSENMKLERVNNVYTYVVLQAYIHYMTCITGGASILIVDCLVDVFGSSDNCHPRQNKGAAVSFRPRKVTCDLASANTQRNFGNMINSPPPSALDNLPADILLGIISFLESLSDLNTLVNASSSLRRFFIAERRRVIRHIVHRDAAAVLKDAVALAVIPRAGQSGNNHAWEVVSATKLYAIFREDLDAGTADISSISADHLIEATRCDFIARDFVTLYTEVQRQQLWTLDSEAAKPLTKDEEDRLVLACLRYQLLTQVCRDRVSEETTMEVRAILNQCFTPCQIEQIAGIHDFAGKLHQFFVSLDASDELNLQNTHVFYDITAFRHILSRALTMGQDTIKIFAASLTQLKCLSDHQILRGGHQVPSNYILEYFPVVSSQLDLTLHTLLSHEYEIRRLRDVIYGYERRLPAITTGDLKTDPPFAWVDAHAGLDCRRWGSELLQNSPDHVGIDSTRLDRVKATVEAWRQLGFLYWDQDRVQLLKGSLLQYRTGSSHLEDDSSMSPRGTCSSMEEFDGRVSSALSMKIAVNHRTLTPRLPYNHSATMCRAWAVATFQPHKDMVHPDRCCYSQKDAIAKVCGLNLTLLAHRSFAPFVALSSRSANPILISKRMSSCATSALPSNFGRNSKSCPKLASSSSPLSGAIKSPILQAKWELAPNNIDRGPHRAPRGHRVEFVTARMSTVRNAPTLVKFRSPLEATSAHTHSPSARGKEQAFCRRQINMMWPLLKEGSCTPYSLIISTTQWVGVGMNNVASRATRAAYKVRDIVIEIKYRLKLIITMFPPYRGKALRVRVQSSQKPIPQAKVRGD</sequence>
<dbReference type="RefSeq" id="XP_049149459.1">
    <property type="nucleotide sequence ID" value="XM_049292313.1"/>
</dbReference>
<gene>
    <name evidence="1" type="ORF">CLUP02_13374</name>
</gene>
<name>A0A9Q8T2A5_9PEZI</name>
<evidence type="ECO:0000313" key="1">
    <source>
        <dbReference type="EMBL" id="UQC87853.1"/>
    </source>
</evidence>
<evidence type="ECO:0008006" key="3">
    <source>
        <dbReference type="Google" id="ProtNLM"/>
    </source>
</evidence>
<dbReference type="GeneID" id="73347323"/>